<keyword evidence="1" id="KW-0732">Signal</keyword>
<dbReference type="Pfam" id="PF01476">
    <property type="entry name" value="LysM"/>
    <property type="match status" value="2"/>
</dbReference>
<sequence length="296" mass="32523">MLKNFKLIISVILVTASSFGAVAQTETYKDVILDGKPAKLNVITGEVTNSDGTIIKSLAARKIKDSVKASNTIIKKNPITFESKLDSIKTAQEVKLTQTNASNTVKSTPENVIYTNESNTLVNYYKNNKVIVSSDSDKVMTTQTVFITTNSSNIDTIEAKGATNISENELLKIKEKAASVVYEVSKPATNDDNTTNFHTVLKGETLYILSQRYHTSLGILKKANNLETTLIRVGQILRIKNFETYSYGPISNDWTVSKGDTLYNIANRNNTTVASLKSLNGLTSNLIKIGQKLQLK</sequence>
<dbReference type="EMBL" id="JBHUOS010000001">
    <property type="protein sequence ID" value="MFD2914370.1"/>
    <property type="molecule type" value="Genomic_DNA"/>
</dbReference>
<feature type="signal peptide" evidence="1">
    <location>
        <begin position="1"/>
        <end position="23"/>
    </location>
</feature>
<evidence type="ECO:0000313" key="3">
    <source>
        <dbReference type="EMBL" id="MFD2914370.1"/>
    </source>
</evidence>
<gene>
    <name evidence="3" type="ORF">ACFS29_01870</name>
</gene>
<accession>A0ABW5ZMY3</accession>
<feature type="chain" id="PRO_5047306150" evidence="1">
    <location>
        <begin position="24"/>
        <end position="296"/>
    </location>
</feature>
<reference evidence="4" key="1">
    <citation type="journal article" date="2019" name="Int. J. Syst. Evol. Microbiol.">
        <title>The Global Catalogue of Microorganisms (GCM) 10K type strain sequencing project: providing services to taxonomists for standard genome sequencing and annotation.</title>
        <authorList>
            <consortium name="The Broad Institute Genomics Platform"/>
            <consortium name="The Broad Institute Genome Sequencing Center for Infectious Disease"/>
            <person name="Wu L."/>
            <person name="Ma J."/>
        </authorList>
    </citation>
    <scope>NUCLEOTIDE SEQUENCE [LARGE SCALE GENOMIC DNA]</scope>
    <source>
        <strain evidence="4">KCTC 32514</strain>
    </source>
</reference>
<dbReference type="PANTHER" id="PTHR33734">
    <property type="entry name" value="LYSM DOMAIN-CONTAINING GPI-ANCHORED PROTEIN 2"/>
    <property type="match status" value="1"/>
</dbReference>
<evidence type="ECO:0000259" key="2">
    <source>
        <dbReference type="PROSITE" id="PS51782"/>
    </source>
</evidence>
<dbReference type="SMART" id="SM00257">
    <property type="entry name" value="LysM"/>
    <property type="match status" value="2"/>
</dbReference>
<evidence type="ECO:0000256" key="1">
    <source>
        <dbReference type="SAM" id="SignalP"/>
    </source>
</evidence>
<dbReference type="InterPro" id="IPR036779">
    <property type="entry name" value="LysM_dom_sf"/>
</dbReference>
<comment type="caution">
    <text evidence="3">The sequence shown here is derived from an EMBL/GenBank/DDBJ whole genome shotgun (WGS) entry which is preliminary data.</text>
</comment>
<proteinExistence type="predicted"/>
<organism evidence="3 4">
    <name type="scientific">Psychroserpens luteus</name>
    <dbReference type="NCBI Taxonomy" id="1434066"/>
    <lineage>
        <taxon>Bacteria</taxon>
        <taxon>Pseudomonadati</taxon>
        <taxon>Bacteroidota</taxon>
        <taxon>Flavobacteriia</taxon>
        <taxon>Flavobacteriales</taxon>
        <taxon>Flavobacteriaceae</taxon>
        <taxon>Psychroserpens</taxon>
    </lineage>
</organism>
<dbReference type="PROSITE" id="PS51782">
    <property type="entry name" value="LYSM"/>
    <property type="match status" value="2"/>
</dbReference>
<dbReference type="InterPro" id="IPR018392">
    <property type="entry name" value="LysM"/>
</dbReference>
<feature type="domain" description="LysM" evidence="2">
    <location>
        <begin position="196"/>
        <end position="239"/>
    </location>
</feature>
<evidence type="ECO:0000313" key="4">
    <source>
        <dbReference type="Proteomes" id="UP001597548"/>
    </source>
</evidence>
<dbReference type="CDD" id="cd00118">
    <property type="entry name" value="LysM"/>
    <property type="match status" value="2"/>
</dbReference>
<dbReference type="SUPFAM" id="SSF54106">
    <property type="entry name" value="LysM domain"/>
    <property type="match status" value="2"/>
</dbReference>
<protein>
    <submittedName>
        <fullName evidence="3">LysM peptidoglycan-binding domain-containing protein</fullName>
    </submittedName>
</protein>
<keyword evidence="4" id="KW-1185">Reference proteome</keyword>
<dbReference type="RefSeq" id="WP_194507937.1">
    <property type="nucleotide sequence ID" value="NZ_JADILU010000003.1"/>
</dbReference>
<dbReference type="Gene3D" id="3.10.350.10">
    <property type="entry name" value="LysM domain"/>
    <property type="match status" value="2"/>
</dbReference>
<name>A0ABW5ZMY3_9FLAO</name>
<feature type="domain" description="LysM" evidence="2">
    <location>
        <begin position="252"/>
        <end position="295"/>
    </location>
</feature>
<dbReference type="Proteomes" id="UP001597548">
    <property type="component" value="Unassembled WGS sequence"/>
</dbReference>
<dbReference type="PANTHER" id="PTHR33734:SF22">
    <property type="entry name" value="MEMBRANE-BOUND LYTIC MUREIN TRANSGLYCOSYLASE D"/>
    <property type="match status" value="1"/>
</dbReference>